<accession>A0A6C0BK99</accession>
<evidence type="ECO:0000256" key="2">
    <source>
        <dbReference type="ARBA" id="ARBA00022842"/>
    </source>
</evidence>
<dbReference type="GO" id="GO:0017108">
    <property type="term" value="F:5'-flap endonuclease activity"/>
    <property type="evidence" value="ECO:0007669"/>
    <property type="project" value="TreeGrafter"/>
</dbReference>
<dbReference type="SMART" id="SM00485">
    <property type="entry name" value="XPGN"/>
    <property type="match status" value="1"/>
</dbReference>
<dbReference type="AlphaFoldDB" id="A0A6C0BK99"/>
<dbReference type="SUPFAM" id="SSF88723">
    <property type="entry name" value="PIN domain-like"/>
    <property type="match status" value="1"/>
</dbReference>
<evidence type="ECO:0000256" key="1">
    <source>
        <dbReference type="ARBA" id="ARBA00022723"/>
    </source>
</evidence>
<dbReference type="EMBL" id="MN739171">
    <property type="protein sequence ID" value="QHS92181.1"/>
    <property type="molecule type" value="Genomic_DNA"/>
</dbReference>
<name>A0A6C0BK99_9ZZZZ</name>
<keyword evidence="2" id="KW-0460">Magnesium</keyword>
<feature type="domain" description="XPG N-terminal" evidence="3">
    <location>
        <begin position="1"/>
        <end position="83"/>
    </location>
</feature>
<evidence type="ECO:0000259" key="3">
    <source>
        <dbReference type="SMART" id="SM00485"/>
    </source>
</evidence>
<protein>
    <recommendedName>
        <fullName evidence="3">XPG N-terminal domain-containing protein</fullName>
    </recommendedName>
</protein>
<dbReference type="InterPro" id="IPR006085">
    <property type="entry name" value="XPG_DNA_repair_N"/>
</dbReference>
<dbReference type="Gene3D" id="3.40.50.1010">
    <property type="entry name" value="5'-nuclease"/>
    <property type="match status" value="1"/>
</dbReference>
<dbReference type="InterPro" id="IPR006084">
    <property type="entry name" value="XPG/Rad2"/>
</dbReference>
<evidence type="ECO:0000313" key="4">
    <source>
        <dbReference type="EMBL" id="QHS92181.1"/>
    </source>
</evidence>
<proteinExistence type="predicted"/>
<keyword evidence="1" id="KW-0479">Metal-binding</keyword>
<dbReference type="PANTHER" id="PTHR11081">
    <property type="entry name" value="FLAP ENDONUCLEASE FAMILY MEMBER"/>
    <property type="match status" value="1"/>
</dbReference>
<dbReference type="InterPro" id="IPR029060">
    <property type="entry name" value="PIN-like_dom_sf"/>
</dbReference>
<dbReference type="GO" id="GO:0046872">
    <property type="term" value="F:metal ion binding"/>
    <property type="evidence" value="ECO:0007669"/>
    <property type="project" value="UniProtKB-KW"/>
</dbReference>
<sequence length="268" mass="30473">MGVKGLYSYLRPYRHIPSHTTNCTVGIDALSILYKYRGKLEEIFTLIRSLQEKGYTFHVVFDGKAPESKRVEVDERRKKREDASRQAKELRSYLESDASQSLNEKGRGLLEKQIGQIEQGGAWHSTRELRKEFQAGLTELGIIYHKAEGEADDLLIELYKKKKIGVVLSADMDFLVAGVDRVWVPGKELEELCLSEILRDEEISLAQLQDVAILSTIGSMYTQKAFSWIRHYGSIERIRVRHSLSLSAEQIASLRGRFVYAACEGDDA</sequence>
<dbReference type="PANTHER" id="PTHR11081:SF9">
    <property type="entry name" value="FLAP ENDONUCLEASE 1"/>
    <property type="match status" value="1"/>
</dbReference>
<reference evidence="4" key="1">
    <citation type="journal article" date="2020" name="Nature">
        <title>Giant virus diversity and host interactions through global metagenomics.</title>
        <authorList>
            <person name="Schulz F."/>
            <person name="Roux S."/>
            <person name="Paez-Espino D."/>
            <person name="Jungbluth S."/>
            <person name="Walsh D.A."/>
            <person name="Denef V.J."/>
            <person name="McMahon K.D."/>
            <person name="Konstantinidis K.T."/>
            <person name="Eloe-Fadrosh E.A."/>
            <person name="Kyrpides N.C."/>
            <person name="Woyke T."/>
        </authorList>
    </citation>
    <scope>NUCLEOTIDE SEQUENCE</scope>
    <source>
        <strain evidence="4">GVMAG-M-3300013285-6</strain>
    </source>
</reference>
<organism evidence="4">
    <name type="scientific">viral metagenome</name>
    <dbReference type="NCBI Taxonomy" id="1070528"/>
    <lineage>
        <taxon>unclassified sequences</taxon>
        <taxon>metagenomes</taxon>
        <taxon>organismal metagenomes</taxon>
    </lineage>
</organism>